<gene>
    <name evidence="1" type="ORF">L6164_000557</name>
</gene>
<name>A0ACB9QCN5_BAUVA</name>
<evidence type="ECO:0000313" key="1">
    <source>
        <dbReference type="EMBL" id="KAI4356540.1"/>
    </source>
</evidence>
<dbReference type="EMBL" id="CM039426">
    <property type="protein sequence ID" value="KAI4356540.1"/>
    <property type="molecule type" value="Genomic_DNA"/>
</dbReference>
<proteinExistence type="predicted"/>
<sequence>MAAADYGEVKFFGAGGSPFAARVQIALNLKEIQYQHFEENIFNKSELLLKYNPVHKKVPVLVHNEKPLAESLVILEYIDETWKNYPLLPQDSYQRASARFWSKFVDDKCLPALWKAAWTVDEKEREKAVEESIEALQFLENELNDKKFFGGETIGLVDIAANYIAFWLPVIQEVVGLKLLSSEKFPKLYVWGQEFINHPVVKENLPPKERLFGFFKARYESITASK</sequence>
<comment type="caution">
    <text evidence="1">The sequence shown here is derived from an EMBL/GenBank/DDBJ whole genome shotgun (WGS) entry which is preliminary data.</text>
</comment>
<keyword evidence="2" id="KW-1185">Reference proteome</keyword>
<protein>
    <submittedName>
        <fullName evidence="1">Uncharacterized protein</fullName>
    </submittedName>
</protein>
<accession>A0ACB9QCN5</accession>
<reference evidence="1 2" key="1">
    <citation type="journal article" date="2022" name="DNA Res.">
        <title>Chromosomal-level genome assembly of the orchid tree Bauhinia variegata (Leguminosae; Cercidoideae) supports the allotetraploid origin hypothesis of Bauhinia.</title>
        <authorList>
            <person name="Zhong Y."/>
            <person name="Chen Y."/>
            <person name="Zheng D."/>
            <person name="Pang J."/>
            <person name="Liu Y."/>
            <person name="Luo S."/>
            <person name="Meng S."/>
            <person name="Qian L."/>
            <person name="Wei D."/>
            <person name="Dai S."/>
            <person name="Zhou R."/>
        </authorList>
    </citation>
    <scope>NUCLEOTIDE SEQUENCE [LARGE SCALE GENOMIC DNA]</scope>
    <source>
        <strain evidence="1">BV-YZ2020</strain>
    </source>
</reference>
<organism evidence="1 2">
    <name type="scientific">Bauhinia variegata</name>
    <name type="common">Purple orchid tree</name>
    <name type="synonym">Phanera variegata</name>
    <dbReference type="NCBI Taxonomy" id="167791"/>
    <lineage>
        <taxon>Eukaryota</taxon>
        <taxon>Viridiplantae</taxon>
        <taxon>Streptophyta</taxon>
        <taxon>Embryophyta</taxon>
        <taxon>Tracheophyta</taxon>
        <taxon>Spermatophyta</taxon>
        <taxon>Magnoliopsida</taxon>
        <taxon>eudicotyledons</taxon>
        <taxon>Gunneridae</taxon>
        <taxon>Pentapetalae</taxon>
        <taxon>rosids</taxon>
        <taxon>fabids</taxon>
        <taxon>Fabales</taxon>
        <taxon>Fabaceae</taxon>
        <taxon>Cercidoideae</taxon>
        <taxon>Cercideae</taxon>
        <taxon>Bauhiniinae</taxon>
        <taxon>Bauhinia</taxon>
    </lineage>
</organism>
<dbReference type="Proteomes" id="UP000828941">
    <property type="component" value="Chromosome 1"/>
</dbReference>
<evidence type="ECO:0000313" key="2">
    <source>
        <dbReference type="Proteomes" id="UP000828941"/>
    </source>
</evidence>